<evidence type="ECO:0000256" key="9">
    <source>
        <dbReference type="ARBA" id="ARBA00023163"/>
    </source>
</evidence>
<dbReference type="FunFam" id="3.30.160.60:FF:000145">
    <property type="entry name" value="Zinc finger protein 574"/>
    <property type="match status" value="1"/>
</dbReference>
<dbReference type="SUPFAM" id="SSF57667">
    <property type="entry name" value="beta-beta-alpha zinc fingers"/>
    <property type="match status" value="3"/>
</dbReference>
<feature type="region of interest" description="Disordered" evidence="12">
    <location>
        <begin position="804"/>
        <end position="836"/>
    </location>
</feature>
<dbReference type="GO" id="GO:0005634">
    <property type="term" value="C:nucleus"/>
    <property type="evidence" value="ECO:0007669"/>
    <property type="project" value="UniProtKB-SubCell"/>
</dbReference>
<keyword evidence="9" id="KW-0804">Transcription</keyword>
<dbReference type="FunFam" id="3.30.160.60:FF:000325">
    <property type="entry name" value="ZFP90 zinc finger protein"/>
    <property type="match status" value="1"/>
</dbReference>
<dbReference type="InterPro" id="IPR013087">
    <property type="entry name" value="Znf_C2H2_type"/>
</dbReference>
<evidence type="ECO:0000313" key="15">
    <source>
        <dbReference type="Proteomes" id="UP000242188"/>
    </source>
</evidence>
<evidence type="ECO:0000256" key="11">
    <source>
        <dbReference type="PROSITE-ProRule" id="PRU00042"/>
    </source>
</evidence>
<dbReference type="PANTHER" id="PTHR24393:SF15">
    <property type="entry name" value="IP01243P-RELATED"/>
    <property type="match status" value="1"/>
</dbReference>
<feature type="compositionally biased region" description="Polar residues" evidence="12">
    <location>
        <begin position="809"/>
        <end position="833"/>
    </location>
</feature>
<evidence type="ECO:0000256" key="3">
    <source>
        <dbReference type="ARBA" id="ARBA00022723"/>
    </source>
</evidence>
<dbReference type="PROSITE" id="PS00028">
    <property type="entry name" value="ZINC_FINGER_C2H2_1"/>
    <property type="match status" value="5"/>
</dbReference>
<dbReference type="SMART" id="SM00355">
    <property type="entry name" value="ZnF_C2H2"/>
    <property type="match status" value="11"/>
</dbReference>
<comment type="subcellular location">
    <subcellularLocation>
        <location evidence="1">Nucleus</location>
    </subcellularLocation>
</comment>
<feature type="region of interest" description="Disordered" evidence="12">
    <location>
        <begin position="1279"/>
        <end position="1300"/>
    </location>
</feature>
<comment type="caution">
    <text evidence="14">The sequence shown here is derived from an EMBL/GenBank/DDBJ whole genome shotgun (WGS) entry which is preliminary data.</text>
</comment>
<evidence type="ECO:0000256" key="4">
    <source>
        <dbReference type="ARBA" id="ARBA00022737"/>
    </source>
</evidence>
<feature type="compositionally biased region" description="Low complexity" evidence="12">
    <location>
        <begin position="384"/>
        <end position="402"/>
    </location>
</feature>
<sequence>MSADDITDIHICGACRTEFHNVDLFLLHKRLSCPAVLQSAAASTSLSHQDRVAVAPGDSQQQISVSKANYSMVTTSLSSNMGIQVQSPGLPVVQGTTMGTPHPSEHEGVGSTFMITPPQGHEYIQTNQRPALIQTTNQNKSESQIILTEKGELLVVQTMPPDGTDQSEAEISQQGQAMLNFIQYLRANSTGATNGPVLTTTEGTTHPSTAQVVQLGQNGSVPLISTPVSQPLTVTPSDLHSVNLIDQINRRQLIEHSPQVTFDPAGQLDRSDPSSCPVIHVQDLAQQAARMSGVVESDLQNIAMETDPQQGDLDPVQYSVNVVNISQPANTESVGQILQIPESNIQEENMIFQDNTGQPVLDNHKFGKFSGKTVIARGAKTHLSSGKSSSKSASKSTGSPTKCPGTPRKIRTPPVKKFKCHYDDKCTFSSAYLKDLERHFRTHTGEKPFSCKYCDRSFSRVDKLHLHMRAHTGDKPYKCKFCSYSAVDNSSLRKHAIVHTDERPHKCQVCPYACRTASQLTVHLRTHTGDSPFPCPFCPAKFKIKSDLRRHLRVHTGEKPYQCEKCDAKCATKGNLASHDRVHHSLENQLKCTVCDFSTSSKRSYKEHIKGHEPDDPDCVCHVCHYKCSNREVLRSHLSRHEKEKSYSCMHCYFSTNHKANLTLHIKRRHMQVETKTSSIKGRRGRSSEVKVSCSSGKFSKVFACHLCPESFVRKDSLRSHIRLHEEMANSTLTTALTVLKLQQPVINQKRVPPVNYDGVADTGDGISGIRSKDQEQELVLYRTESAPITSSVTSNTGEEMVRYEDGSCNRQPQSQSREGQSEVTQEVSQGQDGQEYHREELRHQSMEIMHLQGEAPELSQIVPPDYITTTSSVPTSLESTVITLDMRTLSSDDITVVEPQGIAEARKWLLHRQGHICQARTTQEKDTSTQPVYRQLGASDPDVPCDVQIRSAPELTDTNQYSKCPVRKCKPMERQDCDLDSHHYSREMYSTSLIKQNSSASGVPLESVTDNPKNVQQTVTDGREISVPDHVQLQPHMIPNIQLVQNISFPVIHHPTGLIIPSVNGQTFNQLVGGTLQQGDITTIQQGDTAHLPQDIHSMQQRGLTNLQQGVIATLQQGDMTTLQQRGITTLQQGDMTTLHQRGITTLQQGDISNVQQRSITTLQQGDISTILQGGITNLQQREITNPLSVSAQLQDGDTHMTLPIQILQQQTGNQNFQMIGGVSQLMNTPPNSVQILLPSTVGNCNTISQNIVTTSIGGIENPVISNTMRGVQLDQPTSVRSGQVPRVSSSQLPNVPTGQVTMVSNPTLTANSGDEVDGLMGQQTSGHNSRVLVSMSPVTPQTLQKRNLVPVSPAEPQTLQTGSLVPLSPVEPKTLQTGLVPASPAVSQTPQTESLVLPENADQDFVSIPVNFIRVSQTETNPTSSDQHTQVANSSIGRPRN</sequence>
<evidence type="ECO:0000256" key="8">
    <source>
        <dbReference type="ARBA" id="ARBA00023125"/>
    </source>
</evidence>
<feature type="domain" description="C2H2-type" evidence="13">
    <location>
        <begin position="505"/>
        <end position="532"/>
    </location>
</feature>
<keyword evidence="5 11" id="KW-0863">Zinc-finger</keyword>
<keyword evidence="7" id="KW-0805">Transcription regulation</keyword>
<gene>
    <name evidence="14" type="ORF">KP79_PYT14203</name>
</gene>
<keyword evidence="10" id="KW-0539">Nucleus</keyword>
<accession>A0A210QY82</accession>
<dbReference type="Gene3D" id="3.30.160.60">
    <property type="entry name" value="Classic Zinc Finger"/>
    <property type="match status" value="8"/>
</dbReference>
<organism evidence="14 15">
    <name type="scientific">Mizuhopecten yessoensis</name>
    <name type="common">Japanese scallop</name>
    <name type="synonym">Patinopecten yessoensis</name>
    <dbReference type="NCBI Taxonomy" id="6573"/>
    <lineage>
        <taxon>Eukaryota</taxon>
        <taxon>Metazoa</taxon>
        <taxon>Spiralia</taxon>
        <taxon>Lophotrochozoa</taxon>
        <taxon>Mollusca</taxon>
        <taxon>Bivalvia</taxon>
        <taxon>Autobranchia</taxon>
        <taxon>Pteriomorphia</taxon>
        <taxon>Pectinida</taxon>
        <taxon>Pectinoidea</taxon>
        <taxon>Pectinidae</taxon>
        <taxon>Mizuhopecten</taxon>
    </lineage>
</organism>
<feature type="domain" description="C2H2-type" evidence="13">
    <location>
        <begin position="590"/>
        <end position="617"/>
    </location>
</feature>
<protein>
    <submittedName>
        <fullName evidence="14">Zinc finger protein 64-like, isoforms 1 and 2</fullName>
    </submittedName>
</protein>
<feature type="domain" description="C2H2-type" evidence="13">
    <location>
        <begin position="418"/>
        <end position="448"/>
    </location>
</feature>
<feature type="domain" description="C2H2-type" evidence="13">
    <location>
        <begin position="449"/>
        <end position="476"/>
    </location>
</feature>
<dbReference type="Proteomes" id="UP000242188">
    <property type="component" value="Unassembled WGS sequence"/>
</dbReference>
<evidence type="ECO:0000256" key="1">
    <source>
        <dbReference type="ARBA" id="ARBA00004123"/>
    </source>
</evidence>
<dbReference type="FunFam" id="3.30.160.60:FF:000446">
    <property type="entry name" value="Zinc finger protein"/>
    <property type="match status" value="1"/>
</dbReference>
<keyword evidence="8" id="KW-0238">DNA-binding</keyword>
<dbReference type="FunFam" id="3.30.160.60:FF:000032">
    <property type="entry name" value="Krueppel-like factor 4"/>
    <property type="match status" value="1"/>
</dbReference>
<dbReference type="FunFam" id="3.30.160.60:FF:000621">
    <property type="entry name" value="FLT3-interacting zinc finger 1"/>
    <property type="match status" value="1"/>
</dbReference>
<reference evidence="14 15" key="1">
    <citation type="journal article" date="2017" name="Nat. Ecol. Evol.">
        <title>Scallop genome provides insights into evolution of bilaterian karyotype and development.</title>
        <authorList>
            <person name="Wang S."/>
            <person name="Zhang J."/>
            <person name="Jiao W."/>
            <person name="Li J."/>
            <person name="Xun X."/>
            <person name="Sun Y."/>
            <person name="Guo X."/>
            <person name="Huan P."/>
            <person name="Dong B."/>
            <person name="Zhang L."/>
            <person name="Hu X."/>
            <person name="Sun X."/>
            <person name="Wang J."/>
            <person name="Zhao C."/>
            <person name="Wang Y."/>
            <person name="Wang D."/>
            <person name="Huang X."/>
            <person name="Wang R."/>
            <person name="Lv J."/>
            <person name="Li Y."/>
            <person name="Zhang Z."/>
            <person name="Liu B."/>
            <person name="Lu W."/>
            <person name="Hui Y."/>
            <person name="Liang J."/>
            <person name="Zhou Z."/>
            <person name="Hou R."/>
            <person name="Li X."/>
            <person name="Liu Y."/>
            <person name="Li H."/>
            <person name="Ning X."/>
            <person name="Lin Y."/>
            <person name="Zhao L."/>
            <person name="Xing Q."/>
            <person name="Dou J."/>
            <person name="Li Y."/>
            <person name="Mao J."/>
            <person name="Guo H."/>
            <person name="Dou H."/>
            <person name="Li T."/>
            <person name="Mu C."/>
            <person name="Jiang W."/>
            <person name="Fu Q."/>
            <person name="Fu X."/>
            <person name="Miao Y."/>
            <person name="Liu J."/>
            <person name="Yu Q."/>
            <person name="Li R."/>
            <person name="Liao H."/>
            <person name="Li X."/>
            <person name="Kong Y."/>
            <person name="Jiang Z."/>
            <person name="Chourrout D."/>
            <person name="Li R."/>
            <person name="Bao Z."/>
        </authorList>
    </citation>
    <scope>NUCLEOTIDE SEQUENCE [LARGE SCALE GENOMIC DNA]</scope>
    <source>
        <strain evidence="14 15">PY_sf001</strain>
    </source>
</reference>
<evidence type="ECO:0000256" key="10">
    <source>
        <dbReference type="ARBA" id="ARBA00023242"/>
    </source>
</evidence>
<dbReference type="EMBL" id="NEDP02001250">
    <property type="protein sequence ID" value="OWF53690.1"/>
    <property type="molecule type" value="Genomic_DNA"/>
</dbReference>
<keyword evidence="4" id="KW-0677">Repeat</keyword>
<evidence type="ECO:0000256" key="6">
    <source>
        <dbReference type="ARBA" id="ARBA00022833"/>
    </source>
</evidence>
<dbReference type="PANTHER" id="PTHR24393">
    <property type="entry name" value="ZINC FINGER PROTEIN"/>
    <property type="match status" value="1"/>
</dbReference>
<dbReference type="GO" id="GO:0008270">
    <property type="term" value="F:zinc ion binding"/>
    <property type="evidence" value="ECO:0007669"/>
    <property type="project" value="UniProtKB-KW"/>
</dbReference>
<evidence type="ECO:0000256" key="7">
    <source>
        <dbReference type="ARBA" id="ARBA00023015"/>
    </source>
</evidence>
<keyword evidence="6" id="KW-0862">Zinc</keyword>
<feature type="domain" description="C2H2-type" evidence="13">
    <location>
        <begin position="561"/>
        <end position="589"/>
    </location>
</feature>
<feature type="domain" description="C2H2-type" evidence="13">
    <location>
        <begin position="533"/>
        <end position="560"/>
    </location>
</feature>
<keyword evidence="3" id="KW-0479">Metal-binding</keyword>
<evidence type="ECO:0000313" key="14">
    <source>
        <dbReference type="EMBL" id="OWF53690.1"/>
    </source>
</evidence>
<dbReference type="PROSITE" id="PS50157">
    <property type="entry name" value="ZINC_FINGER_C2H2_2"/>
    <property type="match status" value="8"/>
</dbReference>
<comment type="similarity">
    <text evidence="2">Belongs to the krueppel C2H2-type zinc-finger protein family.</text>
</comment>
<dbReference type="Pfam" id="PF00096">
    <property type="entry name" value="zf-C2H2"/>
    <property type="match status" value="4"/>
</dbReference>
<feature type="region of interest" description="Disordered" evidence="12">
    <location>
        <begin position="1420"/>
        <end position="1443"/>
    </location>
</feature>
<feature type="domain" description="C2H2-type" evidence="13">
    <location>
        <begin position="703"/>
        <end position="725"/>
    </location>
</feature>
<evidence type="ECO:0000259" key="13">
    <source>
        <dbReference type="PROSITE" id="PS50157"/>
    </source>
</evidence>
<evidence type="ECO:0000256" key="2">
    <source>
        <dbReference type="ARBA" id="ARBA00006991"/>
    </source>
</evidence>
<evidence type="ECO:0000256" key="5">
    <source>
        <dbReference type="ARBA" id="ARBA00022771"/>
    </source>
</evidence>
<dbReference type="OrthoDB" id="654211at2759"/>
<proteinExistence type="inferred from homology"/>
<evidence type="ECO:0000256" key="12">
    <source>
        <dbReference type="SAM" id="MobiDB-lite"/>
    </source>
</evidence>
<dbReference type="GO" id="GO:0001228">
    <property type="term" value="F:DNA-binding transcription activator activity, RNA polymerase II-specific"/>
    <property type="evidence" value="ECO:0007669"/>
    <property type="project" value="TreeGrafter"/>
</dbReference>
<feature type="domain" description="C2H2-type" evidence="13">
    <location>
        <begin position="477"/>
        <end position="504"/>
    </location>
</feature>
<keyword evidence="15" id="KW-1185">Reference proteome</keyword>
<dbReference type="GO" id="GO:0000978">
    <property type="term" value="F:RNA polymerase II cis-regulatory region sequence-specific DNA binding"/>
    <property type="evidence" value="ECO:0007669"/>
    <property type="project" value="TreeGrafter"/>
</dbReference>
<name>A0A210QY82_MIZYE</name>
<dbReference type="InterPro" id="IPR036236">
    <property type="entry name" value="Znf_C2H2_sf"/>
</dbReference>
<feature type="region of interest" description="Disordered" evidence="12">
    <location>
        <begin position="380"/>
        <end position="410"/>
    </location>
</feature>